<dbReference type="Gene3D" id="3.40.630.30">
    <property type="match status" value="1"/>
</dbReference>
<evidence type="ECO:0000313" key="5">
    <source>
        <dbReference type="Proteomes" id="UP000028878"/>
    </source>
</evidence>
<dbReference type="PANTHER" id="PTHR43877:SF5">
    <property type="entry name" value="BLL8307 PROTEIN"/>
    <property type="match status" value="1"/>
</dbReference>
<sequence length="154" mass="17266">MSALNIRRDDLRGPEIRALLEEHLAHMRAISPPDSVHALDLDRLRHPAIAFWTVWDGSELLGCGALKRLGEHDGEIKSMRTATRHQRRGVARAMLAHILAHARADGVQRLWLETGSTEHFIAARTLYAASGFVPCGPFADYRDDPHSAFMRLDL</sequence>
<feature type="domain" description="N-acetyltransferase" evidence="3">
    <location>
        <begin position="14"/>
        <end position="154"/>
    </location>
</feature>
<dbReference type="Pfam" id="PF00583">
    <property type="entry name" value="Acetyltransf_1"/>
    <property type="match status" value="1"/>
</dbReference>
<dbReference type="EMBL" id="CCAE010000002">
    <property type="protein sequence ID" value="CDN85926.1"/>
    <property type="molecule type" value="Genomic_DNA"/>
</dbReference>
<reference evidence="5" key="1">
    <citation type="submission" date="2014-11" db="EMBL/GenBank/DDBJ databases">
        <title>Draft genome sequence of Hydrogenophaga intermedia S1.</title>
        <authorList>
            <person name="Gan H.M."/>
            <person name="Chew T.H."/>
            <person name="Stolz A."/>
        </authorList>
    </citation>
    <scope>NUCLEOTIDE SEQUENCE [LARGE SCALE GENOMIC DNA]</scope>
    <source>
        <strain evidence="5">S1</strain>
    </source>
</reference>
<proteinExistence type="predicted"/>
<organism evidence="4 5">
    <name type="scientific">Hydrogenophaga intermedia</name>
    <dbReference type="NCBI Taxonomy" id="65786"/>
    <lineage>
        <taxon>Bacteria</taxon>
        <taxon>Pseudomonadati</taxon>
        <taxon>Pseudomonadota</taxon>
        <taxon>Betaproteobacteria</taxon>
        <taxon>Burkholderiales</taxon>
        <taxon>Comamonadaceae</taxon>
        <taxon>Hydrogenophaga</taxon>
    </lineage>
</organism>
<dbReference type="CDD" id="cd04301">
    <property type="entry name" value="NAT_SF"/>
    <property type="match status" value="1"/>
</dbReference>
<dbReference type="RefSeq" id="WP_009520028.1">
    <property type="nucleotide sequence ID" value="NZ_CCAE010000002.1"/>
</dbReference>
<gene>
    <name evidence="4" type="ORF">BN948_00324</name>
</gene>
<keyword evidence="5" id="KW-1185">Reference proteome</keyword>
<evidence type="ECO:0000256" key="1">
    <source>
        <dbReference type="ARBA" id="ARBA00022679"/>
    </source>
</evidence>
<dbReference type="Proteomes" id="UP000028878">
    <property type="component" value="Unassembled WGS sequence"/>
</dbReference>
<name>A0A1L1PIK8_HYDIT</name>
<evidence type="ECO:0000259" key="3">
    <source>
        <dbReference type="PROSITE" id="PS51186"/>
    </source>
</evidence>
<accession>A0A1L1PIK8</accession>
<dbReference type="InterPro" id="IPR016181">
    <property type="entry name" value="Acyl_CoA_acyltransferase"/>
</dbReference>
<evidence type="ECO:0000313" key="4">
    <source>
        <dbReference type="EMBL" id="CDN85926.1"/>
    </source>
</evidence>
<dbReference type="InterPro" id="IPR050832">
    <property type="entry name" value="Bact_Acetyltransf"/>
</dbReference>
<dbReference type="GO" id="GO:0016747">
    <property type="term" value="F:acyltransferase activity, transferring groups other than amino-acyl groups"/>
    <property type="evidence" value="ECO:0007669"/>
    <property type="project" value="InterPro"/>
</dbReference>
<protein>
    <submittedName>
        <fullName evidence="4">Acetyltransferase, GNAT family</fullName>
    </submittedName>
</protein>
<keyword evidence="1 4" id="KW-0808">Transferase</keyword>
<dbReference type="AlphaFoldDB" id="A0A1L1PIK8"/>
<dbReference type="PROSITE" id="PS51186">
    <property type="entry name" value="GNAT"/>
    <property type="match status" value="1"/>
</dbReference>
<dbReference type="SUPFAM" id="SSF55729">
    <property type="entry name" value="Acyl-CoA N-acyltransferases (Nat)"/>
    <property type="match status" value="1"/>
</dbReference>
<evidence type="ECO:0000256" key="2">
    <source>
        <dbReference type="ARBA" id="ARBA00023315"/>
    </source>
</evidence>
<dbReference type="InterPro" id="IPR000182">
    <property type="entry name" value="GNAT_dom"/>
</dbReference>
<dbReference type="PANTHER" id="PTHR43877">
    <property type="entry name" value="AMINOALKYLPHOSPHONATE N-ACETYLTRANSFERASE-RELATED-RELATED"/>
    <property type="match status" value="1"/>
</dbReference>
<keyword evidence="2" id="KW-0012">Acyltransferase</keyword>